<dbReference type="Pfam" id="PF13556">
    <property type="entry name" value="HTH_30"/>
    <property type="match status" value="1"/>
</dbReference>
<dbReference type="PANTHER" id="PTHR33744:SF1">
    <property type="entry name" value="DNA-BINDING TRANSCRIPTIONAL ACTIVATOR ADER"/>
    <property type="match status" value="1"/>
</dbReference>
<sequence length="414" mass="43663">MTSSPPPVPPELSPGRAFALDRGLVDLLRGKLPEVAEHTIAAVMDEVPAYDDAFGGPMGGTIEQAVQMALAGFLRLASQGRTIDPGTPLSPALEGAYALGRGEARSGRSADALLSAYRVGARVAWRELAATAVANDVPADTVAAFAELVFAYIDELSAASVAGHADELETSGRVRQRYLDRLAAGLLRGDAADELAGAAARADWRPPKTLTAVLLPEAQVRPVLGLVDAARTLQVGEDAPGLPSGLSVLLVPDLGGRSRARLMRILDGRAAVAGPSRAWLEVRTSYRRALRALHLRTGQASLDTEEHLPTLVLGADPEALADLRAQALAPLAGLKPAAADKLSSTLRAWLLHQGRRDEAAGALFVHPQTVRYRMGQLRELYGDRLDDPEMVLALTLALGAPPEDGAERVKEESG</sequence>
<dbReference type="InterPro" id="IPR025736">
    <property type="entry name" value="PucR_C-HTH_dom"/>
</dbReference>
<reference evidence="3 4" key="1">
    <citation type="journal article" date="2019" name="Int. J. Syst. Evol. Microbiol.">
        <title>The Global Catalogue of Microorganisms (GCM) 10K type strain sequencing project: providing services to taxonomists for standard genome sequencing and annotation.</title>
        <authorList>
            <consortium name="The Broad Institute Genomics Platform"/>
            <consortium name="The Broad Institute Genome Sequencing Center for Infectious Disease"/>
            <person name="Wu L."/>
            <person name="Ma J."/>
        </authorList>
    </citation>
    <scope>NUCLEOTIDE SEQUENCE [LARGE SCALE GENOMIC DNA]</scope>
    <source>
        <strain evidence="3 4">JCM 16021</strain>
    </source>
</reference>
<feature type="domain" description="PucR C-terminal helix-turn-helix" evidence="1">
    <location>
        <begin position="344"/>
        <end position="398"/>
    </location>
</feature>
<gene>
    <name evidence="3" type="ORF">GCM10009843_39440</name>
</gene>
<dbReference type="Gene3D" id="1.10.10.2840">
    <property type="entry name" value="PucR C-terminal helix-turn-helix domain"/>
    <property type="match status" value="1"/>
</dbReference>
<comment type="caution">
    <text evidence="3">The sequence shown here is derived from an EMBL/GenBank/DDBJ whole genome shotgun (WGS) entry which is preliminary data.</text>
</comment>
<accession>A0ABN2YX33</accession>
<evidence type="ECO:0000259" key="2">
    <source>
        <dbReference type="Pfam" id="PF25906"/>
    </source>
</evidence>
<dbReference type="Pfam" id="PF25906">
    <property type="entry name" value="PucR-like_N"/>
    <property type="match status" value="1"/>
</dbReference>
<dbReference type="EMBL" id="BAAAQQ010000014">
    <property type="protein sequence ID" value="GAA2133697.1"/>
    <property type="molecule type" value="Genomic_DNA"/>
</dbReference>
<dbReference type="RefSeq" id="WP_344305577.1">
    <property type="nucleotide sequence ID" value="NZ_BAAAQQ010000014.1"/>
</dbReference>
<dbReference type="PANTHER" id="PTHR33744">
    <property type="entry name" value="CARBOHYDRATE DIACID REGULATOR"/>
    <property type="match status" value="1"/>
</dbReference>
<feature type="domain" description="PucR-like N-terminal" evidence="2">
    <location>
        <begin position="20"/>
        <end position="177"/>
    </location>
</feature>
<dbReference type="InterPro" id="IPR058663">
    <property type="entry name" value="PucR-like_N"/>
</dbReference>
<dbReference type="InterPro" id="IPR042070">
    <property type="entry name" value="PucR_C-HTH_sf"/>
</dbReference>
<proteinExistence type="predicted"/>
<name>A0ABN2YX33_9ACTN</name>
<organism evidence="3 4">
    <name type="scientific">Nocardioides bigeumensis</name>
    <dbReference type="NCBI Taxonomy" id="433657"/>
    <lineage>
        <taxon>Bacteria</taxon>
        <taxon>Bacillati</taxon>
        <taxon>Actinomycetota</taxon>
        <taxon>Actinomycetes</taxon>
        <taxon>Propionibacteriales</taxon>
        <taxon>Nocardioidaceae</taxon>
        <taxon>Nocardioides</taxon>
    </lineage>
</organism>
<evidence type="ECO:0000259" key="1">
    <source>
        <dbReference type="Pfam" id="PF13556"/>
    </source>
</evidence>
<evidence type="ECO:0000313" key="3">
    <source>
        <dbReference type="EMBL" id="GAA2133697.1"/>
    </source>
</evidence>
<dbReference type="Proteomes" id="UP001500575">
    <property type="component" value="Unassembled WGS sequence"/>
</dbReference>
<protein>
    <submittedName>
        <fullName evidence="3">Helix-turn-helix domain-containing protein</fullName>
    </submittedName>
</protein>
<dbReference type="InterPro" id="IPR051448">
    <property type="entry name" value="CdaR-like_regulators"/>
</dbReference>
<keyword evidence="4" id="KW-1185">Reference proteome</keyword>
<evidence type="ECO:0000313" key="4">
    <source>
        <dbReference type="Proteomes" id="UP001500575"/>
    </source>
</evidence>